<comment type="caution">
    <text evidence="1">The sequence shown here is derived from an EMBL/GenBank/DDBJ whole genome shotgun (WGS) entry which is preliminary data.</text>
</comment>
<evidence type="ECO:0000313" key="1">
    <source>
        <dbReference type="EMBL" id="NKY22186.1"/>
    </source>
</evidence>
<evidence type="ECO:0000313" key="2">
    <source>
        <dbReference type="Proteomes" id="UP000581206"/>
    </source>
</evidence>
<gene>
    <name evidence="1" type="ORF">HGA03_05845</name>
</gene>
<sequence>MSAATMSAIEAAVRAHIEDEAAGEVAIVTDWFLVAASVGVEQRQTDYTLAHSDASPHVMAGLVAYGADLYASSLDGDDE</sequence>
<protein>
    <submittedName>
        <fullName evidence="1">Uncharacterized protein</fullName>
    </submittedName>
</protein>
<dbReference type="EMBL" id="JAAXOX010000002">
    <property type="protein sequence ID" value="NKY22186.1"/>
    <property type="molecule type" value="Genomic_DNA"/>
</dbReference>
<keyword evidence="2" id="KW-1185">Reference proteome</keyword>
<dbReference type="RefSeq" id="WP_168629288.1">
    <property type="nucleotide sequence ID" value="NZ_BONL01000033.1"/>
</dbReference>
<proteinExistence type="predicted"/>
<name>A0A7X6KTU1_9CELL</name>
<dbReference type="AlphaFoldDB" id="A0A7X6KTU1"/>
<accession>A0A7X6KTU1</accession>
<dbReference type="Proteomes" id="UP000581206">
    <property type="component" value="Unassembled WGS sequence"/>
</dbReference>
<reference evidence="1 2" key="1">
    <citation type="submission" date="2020-04" db="EMBL/GenBank/DDBJ databases">
        <title>MicrobeNet Type strains.</title>
        <authorList>
            <person name="Nicholson A.C."/>
        </authorList>
    </citation>
    <scope>NUCLEOTIDE SEQUENCE [LARGE SCALE GENOMIC DNA]</scope>
    <source>
        <strain evidence="1 2">ATCC BAA-788</strain>
    </source>
</reference>
<organism evidence="1 2">
    <name type="scientific">Cellulomonas denverensis</name>
    <dbReference type="NCBI Taxonomy" id="264297"/>
    <lineage>
        <taxon>Bacteria</taxon>
        <taxon>Bacillati</taxon>
        <taxon>Actinomycetota</taxon>
        <taxon>Actinomycetes</taxon>
        <taxon>Micrococcales</taxon>
        <taxon>Cellulomonadaceae</taxon>
        <taxon>Cellulomonas</taxon>
    </lineage>
</organism>